<evidence type="ECO:0000313" key="6">
    <source>
        <dbReference type="EMBL" id="WTS10978.1"/>
    </source>
</evidence>
<evidence type="ECO:0000256" key="1">
    <source>
        <dbReference type="ARBA" id="ARBA00022714"/>
    </source>
</evidence>
<proteinExistence type="predicted"/>
<dbReference type="PANTHER" id="PTHR46491:SF3">
    <property type="entry name" value="CDGSH IRON-SULFUR DOMAIN-CONTAINING PROTEIN 3, MITOCHONDRIAL"/>
    <property type="match status" value="1"/>
</dbReference>
<dbReference type="InterPro" id="IPR052950">
    <property type="entry name" value="CISD"/>
</dbReference>
<feature type="domain" description="Iron-binding zinc finger CDGSH type" evidence="5">
    <location>
        <begin position="49"/>
        <end position="86"/>
    </location>
</feature>
<dbReference type="InterPro" id="IPR018967">
    <property type="entry name" value="FeS-contain_CDGSH-typ"/>
</dbReference>
<evidence type="ECO:0000256" key="3">
    <source>
        <dbReference type="ARBA" id="ARBA00023004"/>
    </source>
</evidence>
<keyword evidence="3" id="KW-0408">Iron</keyword>
<reference evidence="6" key="1">
    <citation type="submission" date="2022-10" db="EMBL/GenBank/DDBJ databases">
        <title>The complete genomes of actinobacterial strains from the NBC collection.</title>
        <authorList>
            <person name="Joergensen T.S."/>
            <person name="Alvarez Arevalo M."/>
            <person name="Sterndorff E.B."/>
            <person name="Faurdal D."/>
            <person name="Vuksanovic O."/>
            <person name="Mourched A.-S."/>
            <person name="Charusanti P."/>
            <person name="Shaw S."/>
            <person name="Blin K."/>
            <person name="Weber T."/>
        </authorList>
    </citation>
    <scope>NUCLEOTIDE SEQUENCE</scope>
    <source>
        <strain evidence="6">NBC_00119</strain>
    </source>
</reference>
<organism evidence="6">
    <name type="scientific">Streptomyces sp. NBC_00119</name>
    <dbReference type="NCBI Taxonomy" id="2975659"/>
    <lineage>
        <taxon>Bacteria</taxon>
        <taxon>Bacillati</taxon>
        <taxon>Actinomycetota</taxon>
        <taxon>Actinomycetes</taxon>
        <taxon>Kitasatosporales</taxon>
        <taxon>Streptomycetaceae</taxon>
        <taxon>Streptomyces</taxon>
    </lineage>
</organism>
<protein>
    <submittedName>
        <fullName evidence="6">CDGSH iron-sulfur domain-containing protein</fullName>
    </submittedName>
</protein>
<dbReference type="SMART" id="SM00704">
    <property type="entry name" value="ZnF_CDGSH"/>
    <property type="match status" value="2"/>
</dbReference>
<feature type="domain" description="Iron-binding zinc finger CDGSH type" evidence="5">
    <location>
        <begin position="196"/>
        <end position="233"/>
    </location>
</feature>
<keyword evidence="4" id="KW-0411">Iron-sulfur</keyword>
<dbReference type="Gene3D" id="3.40.5.90">
    <property type="entry name" value="CDGSH iron-sulfur domain, mitoNEET-type"/>
    <property type="match status" value="2"/>
</dbReference>
<name>A0AAU1TZ75_9ACTN</name>
<evidence type="ECO:0000256" key="4">
    <source>
        <dbReference type="ARBA" id="ARBA00023014"/>
    </source>
</evidence>
<accession>A0AAU1TZ75</accession>
<dbReference type="PANTHER" id="PTHR46491">
    <property type="entry name" value="CDGSH IRON SULFUR DOMAIN PROTEIN HOMOLOG"/>
    <property type="match status" value="1"/>
</dbReference>
<dbReference type="GO" id="GO:0051537">
    <property type="term" value="F:2 iron, 2 sulfur cluster binding"/>
    <property type="evidence" value="ECO:0007669"/>
    <property type="project" value="UniProtKB-KW"/>
</dbReference>
<evidence type="ECO:0000259" key="5">
    <source>
        <dbReference type="SMART" id="SM00704"/>
    </source>
</evidence>
<dbReference type="GO" id="GO:0046872">
    <property type="term" value="F:metal ion binding"/>
    <property type="evidence" value="ECO:0007669"/>
    <property type="project" value="UniProtKB-KW"/>
</dbReference>
<dbReference type="InterPro" id="IPR016548">
    <property type="entry name" value="UCP009180"/>
</dbReference>
<gene>
    <name evidence="6" type="ORF">OHU69_07785</name>
</gene>
<keyword evidence="2" id="KW-0479">Metal-binding</keyword>
<sequence>MPDAKDSAPPHSASARGVRVSENGPYLVTGGVPLIQLVIVTDARGQSVEWWQQRTYDTEETYELCRCGQSANKPFCDRSHERAGFDGTETASRLPYLEQADEQDGPELTLTDAQPLCAFARFCDADGQVWNLVEENGTADVVERETGDCPSGRLVAWNLAERRPVEPELPPSIGIIEDPQEGVSGGIWVRGGIPVTAADGTPYEVRNRVTLCRCGASRNKPFCDGTHASIGFKDT</sequence>
<dbReference type="AlphaFoldDB" id="A0AAU1TZ75"/>
<keyword evidence="1" id="KW-0001">2Fe-2S</keyword>
<evidence type="ECO:0000256" key="2">
    <source>
        <dbReference type="ARBA" id="ARBA00022723"/>
    </source>
</evidence>
<dbReference type="EMBL" id="CP108195">
    <property type="protein sequence ID" value="WTS10978.1"/>
    <property type="molecule type" value="Genomic_DNA"/>
</dbReference>
<dbReference type="PIRSF" id="PIRSF009180">
    <property type="entry name" value="UCP009180"/>
    <property type="match status" value="1"/>
</dbReference>
<dbReference type="Pfam" id="PF06902">
    <property type="entry name" value="Fer4_19"/>
    <property type="match status" value="1"/>
</dbReference>
<dbReference type="InterPro" id="IPR042216">
    <property type="entry name" value="MitoNEET_CISD"/>
</dbReference>
<dbReference type="GO" id="GO:0005737">
    <property type="term" value="C:cytoplasm"/>
    <property type="evidence" value="ECO:0007669"/>
    <property type="project" value="UniProtKB-ARBA"/>
</dbReference>
<dbReference type="Pfam" id="PF09360">
    <property type="entry name" value="zf-CDGSH"/>
    <property type="match status" value="2"/>
</dbReference>
<dbReference type="InterPro" id="IPR010693">
    <property type="entry name" value="Divergent_4Fe-4S_mono-cluster"/>
</dbReference>